<dbReference type="Gene3D" id="1.20.1070.10">
    <property type="entry name" value="Rhodopsin 7-helix transmembrane proteins"/>
    <property type="match status" value="1"/>
</dbReference>
<feature type="transmembrane region" description="Helical" evidence="8">
    <location>
        <begin position="98"/>
        <end position="123"/>
    </location>
</feature>
<comment type="subcellular location">
    <subcellularLocation>
        <location evidence="1">Membrane</location>
        <topology evidence="1">Multi-pass membrane protein</topology>
    </subcellularLocation>
</comment>
<dbReference type="AlphaFoldDB" id="R7T3A9"/>
<dbReference type="PRINTS" id="PR00237">
    <property type="entry name" value="GPCRRHODOPSN"/>
</dbReference>
<reference evidence="12" key="1">
    <citation type="submission" date="2012-12" db="EMBL/GenBank/DDBJ databases">
        <authorList>
            <person name="Hellsten U."/>
            <person name="Grimwood J."/>
            <person name="Chapman J.A."/>
            <person name="Shapiro H."/>
            <person name="Aerts A."/>
            <person name="Otillar R.P."/>
            <person name="Terry A.Y."/>
            <person name="Boore J.L."/>
            <person name="Simakov O."/>
            <person name="Marletaz F."/>
            <person name="Cho S.-J."/>
            <person name="Edsinger-Gonzales E."/>
            <person name="Havlak P."/>
            <person name="Kuo D.-H."/>
            <person name="Larsson T."/>
            <person name="Lv J."/>
            <person name="Arendt D."/>
            <person name="Savage R."/>
            <person name="Osoegawa K."/>
            <person name="de Jong P."/>
            <person name="Lindberg D.R."/>
            <person name="Seaver E.C."/>
            <person name="Weisblat D.A."/>
            <person name="Putnam N.H."/>
            <person name="Grigoriev I.V."/>
            <person name="Rokhsar D.S."/>
        </authorList>
    </citation>
    <scope>NUCLEOTIDE SEQUENCE</scope>
    <source>
        <strain evidence="12">I ESC-2004</strain>
    </source>
</reference>
<dbReference type="PANTHER" id="PTHR24240">
    <property type="entry name" value="OPSIN"/>
    <property type="match status" value="1"/>
</dbReference>
<sequence>MEALTVATTADNDSIHQAVSHAPDNPVADLLIGIYVSVVGVVGLVLNATVLTTLLARKQKLKGVEIFIANLTFMELMQIMLAYPVIISNNFMHRIIVGYHGCVFEAFVVFFCGCNSIWILTMLSLYRYLKICHGPSMPKNDRPFVMTAAVLSCLMCAGWCISPFLGWGRYGLEIHGLTCSLDWEHQSPGYIYSIFTCIYLIPLILMIFSYAKIITTVRASRLRTGLQVNKSEYKLTRVALIMCSVFFVAWTPYAVVSLLTVLQQNHLVPTMVALTAPICAKSNAFLNPVVYFLAMKQFRQETMQLMLCKTIQNQLDKLHHTKSGSEASDYEATNQDLLSPDQQMTSTL</sequence>
<reference evidence="11" key="3">
    <citation type="submission" date="2015-06" db="UniProtKB">
        <authorList>
            <consortium name="EnsemblMetazoa"/>
        </authorList>
    </citation>
    <scope>IDENTIFICATION</scope>
</reference>
<feature type="transmembrane region" description="Helical" evidence="8">
    <location>
        <begin position="190"/>
        <end position="214"/>
    </location>
</feature>
<gene>
    <name evidence="10" type="ORF">CAPTEDRAFT_197851</name>
</gene>
<evidence type="ECO:0000256" key="8">
    <source>
        <dbReference type="SAM" id="Phobius"/>
    </source>
</evidence>
<evidence type="ECO:0000259" key="9">
    <source>
        <dbReference type="PROSITE" id="PS50262"/>
    </source>
</evidence>
<dbReference type="OMA" id="AMLICAX"/>
<keyword evidence="4" id="KW-0297">G-protein coupled receptor</keyword>
<dbReference type="InterPro" id="IPR000276">
    <property type="entry name" value="GPCR_Rhodpsn"/>
</dbReference>
<dbReference type="CDD" id="cd15074">
    <property type="entry name" value="7tmA_Opsin5_neuropsin"/>
    <property type="match status" value="1"/>
</dbReference>
<dbReference type="HOGENOM" id="CLU_009579_3_0_1"/>
<dbReference type="EMBL" id="AMQN01003710">
    <property type="status" value="NOT_ANNOTATED_CDS"/>
    <property type="molecule type" value="Genomic_DNA"/>
</dbReference>
<keyword evidence="2 8" id="KW-0812">Transmembrane</keyword>
<evidence type="ECO:0000256" key="1">
    <source>
        <dbReference type="ARBA" id="ARBA00004141"/>
    </source>
</evidence>
<proteinExistence type="predicted"/>
<dbReference type="PROSITE" id="PS50262">
    <property type="entry name" value="G_PROTEIN_RECEP_F1_2"/>
    <property type="match status" value="1"/>
</dbReference>
<dbReference type="InterPro" id="IPR017452">
    <property type="entry name" value="GPCR_Rhodpsn_7TM"/>
</dbReference>
<dbReference type="OrthoDB" id="5564849at2759"/>
<evidence type="ECO:0000256" key="4">
    <source>
        <dbReference type="ARBA" id="ARBA00023040"/>
    </source>
</evidence>
<accession>R7T3A9</accession>
<keyword evidence="7" id="KW-0807">Transducer</keyword>
<keyword evidence="5 8" id="KW-0472">Membrane</keyword>
<feature type="transmembrane region" description="Helical" evidence="8">
    <location>
        <begin position="67"/>
        <end position="86"/>
    </location>
</feature>
<dbReference type="Pfam" id="PF00001">
    <property type="entry name" value="7tm_1"/>
    <property type="match status" value="1"/>
</dbReference>
<dbReference type="InterPro" id="IPR050125">
    <property type="entry name" value="GPCR_opsins"/>
</dbReference>
<evidence type="ECO:0000313" key="11">
    <source>
        <dbReference type="EnsemblMetazoa" id="CapteP197851"/>
    </source>
</evidence>
<keyword evidence="6" id="KW-0675">Receptor</keyword>
<keyword evidence="12" id="KW-1185">Reference proteome</keyword>
<evidence type="ECO:0000256" key="5">
    <source>
        <dbReference type="ARBA" id="ARBA00023136"/>
    </source>
</evidence>
<evidence type="ECO:0000256" key="2">
    <source>
        <dbReference type="ARBA" id="ARBA00022692"/>
    </source>
</evidence>
<name>R7T3A9_CAPTE</name>
<reference evidence="10 12" key="2">
    <citation type="journal article" date="2013" name="Nature">
        <title>Insights into bilaterian evolution from three spiralian genomes.</title>
        <authorList>
            <person name="Simakov O."/>
            <person name="Marletaz F."/>
            <person name="Cho S.J."/>
            <person name="Edsinger-Gonzales E."/>
            <person name="Havlak P."/>
            <person name="Hellsten U."/>
            <person name="Kuo D.H."/>
            <person name="Larsson T."/>
            <person name="Lv J."/>
            <person name="Arendt D."/>
            <person name="Savage R."/>
            <person name="Osoegawa K."/>
            <person name="de Jong P."/>
            <person name="Grimwood J."/>
            <person name="Chapman J.A."/>
            <person name="Shapiro H."/>
            <person name="Aerts A."/>
            <person name="Otillar R.P."/>
            <person name="Terry A.Y."/>
            <person name="Boore J.L."/>
            <person name="Grigoriev I.V."/>
            <person name="Lindberg D.R."/>
            <person name="Seaver E.C."/>
            <person name="Weisblat D.A."/>
            <person name="Putnam N.H."/>
            <person name="Rokhsar D.S."/>
        </authorList>
    </citation>
    <scope>NUCLEOTIDE SEQUENCE</scope>
    <source>
        <strain evidence="10 12">I ESC-2004</strain>
    </source>
</reference>
<protein>
    <recommendedName>
        <fullName evidence="9">G-protein coupled receptors family 1 profile domain-containing protein</fullName>
    </recommendedName>
</protein>
<dbReference type="GO" id="GO:0004930">
    <property type="term" value="F:G protein-coupled receptor activity"/>
    <property type="evidence" value="ECO:0007669"/>
    <property type="project" value="UniProtKB-KW"/>
</dbReference>
<evidence type="ECO:0000256" key="3">
    <source>
        <dbReference type="ARBA" id="ARBA00022989"/>
    </source>
</evidence>
<dbReference type="SUPFAM" id="SSF81321">
    <property type="entry name" value="Family A G protein-coupled receptor-like"/>
    <property type="match status" value="1"/>
</dbReference>
<feature type="transmembrane region" description="Helical" evidence="8">
    <location>
        <begin position="271"/>
        <end position="294"/>
    </location>
</feature>
<dbReference type="GO" id="GO:0016020">
    <property type="term" value="C:membrane"/>
    <property type="evidence" value="ECO:0007669"/>
    <property type="project" value="UniProtKB-SubCell"/>
</dbReference>
<evidence type="ECO:0000256" key="7">
    <source>
        <dbReference type="ARBA" id="ARBA00023224"/>
    </source>
</evidence>
<feature type="domain" description="G-protein coupled receptors family 1 profile" evidence="9">
    <location>
        <begin position="46"/>
        <end position="291"/>
    </location>
</feature>
<evidence type="ECO:0000313" key="12">
    <source>
        <dbReference type="Proteomes" id="UP000014760"/>
    </source>
</evidence>
<evidence type="ECO:0000256" key="6">
    <source>
        <dbReference type="ARBA" id="ARBA00023170"/>
    </source>
</evidence>
<dbReference type="EMBL" id="KB312525">
    <property type="protein sequence ID" value="ELT87076.1"/>
    <property type="molecule type" value="Genomic_DNA"/>
</dbReference>
<keyword evidence="3 8" id="KW-1133">Transmembrane helix</keyword>
<feature type="transmembrane region" description="Helical" evidence="8">
    <location>
        <begin position="144"/>
        <end position="170"/>
    </location>
</feature>
<evidence type="ECO:0000313" key="10">
    <source>
        <dbReference type="EMBL" id="ELT87076.1"/>
    </source>
</evidence>
<feature type="transmembrane region" description="Helical" evidence="8">
    <location>
        <begin position="32"/>
        <end position="55"/>
    </location>
</feature>
<dbReference type="Proteomes" id="UP000014760">
    <property type="component" value="Unassembled WGS sequence"/>
</dbReference>
<dbReference type="STRING" id="283909.R7T3A9"/>
<dbReference type="EnsemblMetazoa" id="CapteT197851">
    <property type="protein sequence ID" value="CapteP197851"/>
    <property type="gene ID" value="CapteG197851"/>
</dbReference>
<organism evidence="10">
    <name type="scientific">Capitella teleta</name>
    <name type="common">Polychaete worm</name>
    <dbReference type="NCBI Taxonomy" id="283909"/>
    <lineage>
        <taxon>Eukaryota</taxon>
        <taxon>Metazoa</taxon>
        <taxon>Spiralia</taxon>
        <taxon>Lophotrochozoa</taxon>
        <taxon>Annelida</taxon>
        <taxon>Polychaeta</taxon>
        <taxon>Sedentaria</taxon>
        <taxon>Scolecida</taxon>
        <taxon>Capitellidae</taxon>
        <taxon>Capitella</taxon>
    </lineage>
</organism>
<feature type="transmembrane region" description="Helical" evidence="8">
    <location>
        <begin position="235"/>
        <end position="259"/>
    </location>
</feature>